<dbReference type="PATRIC" id="fig|452.5.peg.1891"/>
<evidence type="ECO:0000313" key="7">
    <source>
        <dbReference type="EMBL" id="KTD62696.1"/>
    </source>
</evidence>
<sequence>MRKCGWITLFLWIITFQIIGFFLGLITKANMGGWYDALQQSWLTPPPFVFSIAWSVLYTLLAIVGFLFWQNQKQTNMKPLFNLYLLQLVMNWAWPILFFQLRWTGFCLVWLFLLTCLVGWLMVRVKKIKNVIALLLVPYVIWLLFATYLNGVIWLYN</sequence>
<comment type="similarity">
    <text evidence="2">Belongs to the TspO/BZRP family.</text>
</comment>
<dbReference type="InterPro" id="IPR038330">
    <property type="entry name" value="TspO/MBR-related_sf"/>
</dbReference>
<keyword evidence="5 6" id="KW-0472">Membrane</keyword>
<dbReference type="GO" id="GO:0016020">
    <property type="term" value="C:membrane"/>
    <property type="evidence" value="ECO:0007669"/>
    <property type="project" value="UniProtKB-SubCell"/>
</dbReference>
<evidence type="ECO:0000256" key="1">
    <source>
        <dbReference type="ARBA" id="ARBA00004141"/>
    </source>
</evidence>
<proteinExistence type="inferred from homology"/>
<comment type="caution">
    <text evidence="7">The sequence shown here is derived from an EMBL/GenBank/DDBJ whole genome shotgun (WGS) entry which is preliminary data.</text>
</comment>
<feature type="transmembrane region" description="Helical" evidence="6">
    <location>
        <begin position="130"/>
        <end position="156"/>
    </location>
</feature>
<dbReference type="AlphaFoldDB" id="A0A0W0Z0R3"/>
<evidence type="ECO:0000313" key="8">
    <source>
        <dbReference type="Proteomes" id="UP000054877"/>
    </source>
</evidence>
<dbReference type="EMBL" id="LNYX01000027">
    <property type="protein sequence ID" value="KTD62696.1"/>
    <property type="molecule type" value="Genomic_DNA"/>
</dbReference>
<evidence type="ECO:0000256" key="2">
    <source>
        <dbReference type="ARBA" id="ARBA00007524"/>
    </source>
</evidence>
<gene>
    <name evidence="7" type="ORF">Lspi_1717</name>
</gene>
<dbReference type="InterPro" id="IPR004307">
    <property type="entry name" value="TspO_MBR"/>
</dbReference>
<protein>
    <submittedName>
        <fullName evidence="7">Tryptophan-rich sensory protein</fullName>
    </submittedName>
</protein>
<feature type="transmembrane region" description="Helical" evidence="6">
    <location>
        <begin position="7"/>
        <end position="27"/>
    </location>
</feature>
<dbReference type="Gene3D" id="1.20.1260.100">
    <property type="entry name" value="TspO/MBR protein"/>
    <property type="match status" value="1"/>
</dbReference>
<dbReference type="PIRSF" id="PIRSF005859">
    <property type="entry name" value="PBR"/>
    <property type="match status" value="1"/>
</dbReference>
<evidence type="ECO:0000256" key="3">
    <source>
        <dbReference type="ARBA" id="ARBA00022692"/>
    </source>
</evidence>
<keyword evidence="4 6" id="KW-1133">Transmembrane helix</keyword>
<evidence type="ECO:0000256" key="4">
    <source>
        <dbReference type="ARBA" id="ARBA00022989"/>
    </source>
</evidence>
<keyword evidence="3 6" id="KW-0812">Transmembrane</keyword>
<dbReference type="CDD" id="cd15904">
    <property type="entry name" value="TSPO_MBR"/>
    <property type="match status" value="1"/>
</dbReference>
<comment type="subcellular location">
    <subcellularLocation>
        <location evidence="1">Membrane</location>
        <topology evidence="1">Multi-pass membrane protein</topology>
    </subcellularLocation>
</comment>
<feature type="transmembrane region" description="Helical" evidence="6">
    <location>
        <begin position="47"/>
        <end position="69"/>
    </location>
</feature>
<evidence type="ECO:0000256" key="5">
    <source>
        <dbReference type="ARBA" id="ARBA00023136"/>
    </source>
</evidence>
<dbReference type="Pfam" id="PF03073">
    <property type="entry name" value="TspO_MBR"/>
    <property type="match status" value="1"/>
</dbReference>
<dbReference type="STRING" id="452.Lspi_1717"/>
<feature type="transmembrane region" description="Helical" evidence="6">
    <location>
        <begin position="81"/>
        <end position="97"/>
    </location>
</feature>
<dbReference type="OrthoDB" id="9795496at2"/>
<reference evidence="7 8" key="1">
    <citation type="submission" date="2015-11" db="EMBL/GenBank/DDBJ databases">
        <title>Genomic analysis of 38 Legionella species identifies large and diverse effector repertoires.</title>
        <authorList>
            <person name="Burstein D."/>
            <person name="Amaro F."/>
            <person name="Zusman T."/>
            <person name="Lifshitz Z."/>
            <person name="Cohen O."/>
            <person name="Gilbert J.A."/>
            <person name="Pupko T."/>
            <person name="Shuman H.A."/>
            <person name="Segal G."/>
        </authorList>
    </citation>
    <scope>NUCLEOTIDE SEQUENCE [LARGE SCALE GENOMIC DNA]</scope>
    <source>
        <strain evidence="7 8">Mt.St.Helens-9</strain>
    </source>
</reference>
<organism evidence="7 8">
    <name type="scientific">Legionella spiritensis</name>
    <dbReference type="NCBI Taxonomy" id="452"/>
    <lineage>
        <taxon>Bacteria</taxon>
        <taxon>Pseudomonadati</taxon>
        <taxon>Pseudomonadota</taxon>
        <taxon>Gammaproteobacteria</taxon>
        <taxon>Legionellales</taxon>
        <taxon>Legionellaceae</taxon>
        <taxon>Legionella</taxon>
    </lineage>
</organism>
<dbReference type="FunFam" id="1.20.1260.100:FF:000001">
    <property type="entry name" value="translocator protein 2"/>
    <property type="match status" value="1"/>
</dbReference>
<dbReference type="GO" id="GO:0033013">
    <property type="term" value="P:tetrapyrrole metabolic process"/>
    <property type="evidence" value="ECO:0007669"/>
    <property type="project" value="UniProtKB-ARBA"/>
</dbReference>
<dbReference type="PANTHER" id="PTHR10057">
    <property type="entry name" value="PERIPHERAL-TYPE BENZODIAZEPINE RECEPTOR"/>
    <property type="match status" value="1"/>
</dbReference>
<name>A0A0W0Z0R3_LEGSP</name>
<evidence type="ECO:0000256" key="6">
    <source>
        <dbReference type="SAM" id="Phobius"/>
    </source>
</evidence>
<feature type="transmembrane region" description="Helical" evidence="6">
    <location>
        <begin position="103"/>
        <end position="123"/>
    </location>
</feature>
<dbReference type="Proteomes" id="UP000054877">
    <property type="component" value="Unassembled WGS sequence"/>
</dbReference>
<keyword evidence="8" id="KW-1185">Reference proteome</keyword>
<accession>A0A0W0Z0R3</accession>
<dbReference type="PANTHER" id="PTHR10057:SF0">
    <property type="entry name" value="TRANSLOCATOR PROTEIN"/>
    <property type="match status" value="1"/>
</dbReference>